<reference evidence="2" key="1">
    <citation type="journal article" date="2020" name="Nat. Commun.">
        <title>Large-scale genome sequencing of mycorrhizal fungi provides insights into the early evolution of symbiotic traits.</title>
        <authorList>
            <person name="Miyauchi S."/>
            <person name="Kiss E."/>
            <person name="Kuo A."/>
            <person name="Drula E."/>
            <person name="Kohler A."/>
            <person name="Sanchez-Garcia M."/>
            <person name="Morin E."/>
            <person name="Andreopoulos B."/>
            <person name="Barry K.W."/>
            <person name="Bonito G."/>
            <person name="Buee M."/>
            <person name="Carver A."/>
            <person name="Chen C."/>
            <person name="Cichocki N."/>
            <person name="Clum A."/>
            <person name="Culley D."/>
            <person name="Crous P.W."/>
            <person name="Fauchery L."/>
            <person name="Girlanda M."/>
            <person name="Hayes R.D."/>
            <person name="Keri Z."/>
            <person name="LaButti K."/>
            <person name="Lipzen A."/>
            <person name="Lombard V."/>
            <person name="Magnuson J."/>
            <person name="Maillard F."/>
            <person name="Murat C."/>
            <person name="Nolan M."/>
            <person name="Ohm R.A."/>
            <person name="Pangilinan J."/>
            <person name="Pereira M.F."/>
            <person name="Perotto S."/>
            <person name="Peter M."/>
            <person name="Pfister S."/>
            <person name="Riley R."/>
            <person name="Sitrit Y."/>
            <person name="Stielow J.B."/>
            <person name="Szollosi G."/>
            <person name="Zifcakova L."/>
            <person name="Stursova M."/>
            <person name="Spatafora J.W."/>
            <person name="Tedersoo L."/>
            <person name="Vaario L.M."/>
            <person name="Yamada A."/>
            <person name="Yan M."/>
            <person name="Wang P."/>
            <person name="Xu J."/>
            <person name="Bruns T."/>
            <person name="Baldrian P."/>
            <person name="Vilgalys R."/>
            <person name="Dunand C."/>
            <person name="Henrissat B."/>
            <person name="Grigoriev I.V."/>
            <person name="Hibbett D."/>
            <person name="Nagy L.G."/>
            <person name="Martin F.M."/>
        </authorList>
    </citation>
    <scope>NUCLEOTIDE SEQUENCE</scope>
    <source>
        <strain evidence="2">UH-Tt-Lm1</strain>
    </source>
</reference>
<protein>
    <submittedName>
        <fullName evidence="2">Uncharacterized protein</fullName>
    </submittedName>
</protein>
<feature type="region of interest" description="Disordered" evidence="1">
    <location>
        <begin position="152"/>
        <end position="175"/>
    </location>
</feature>
<name>A0A9P6HA00_9AGAM</name>
<evidence type="ECO:0000313" key="2">
    <source>
        <dbReference type="EMBL" id="KAF9780827.1"/>
    </source>
</evidence>
<reference evidence="2" key="2">
    <citation type="submission" date="2020-11" db="EMBL/GenBank/DDBJ databases">
        <authorList>
            <consortium name="DOE Joint Genome Institute"/>
            <person name="Kuo A."/>
            <person name="Miyauchi S."/>
            <person name="Kiss E."/>
            <person name="Drula E."/>
            <person name="Kohler A."/>
            <person name="Sanchez-Garcia M."/>
            <person name="Andreopoulos B."/>
            <person name="Barry K.W."/>
            <person name="Bonito G."/>
            <person name="Buee M."/>
            <person name="Carver A."/>
            <person name="Chen C."/>
            <person name="Cichocki N."/>
            <person name="Clum A."/>
            <person name="Culley D."/>
            <person name="Crous P.W."/>
            <person name="Fauchery L."/>
            <person name="Girlanda M."/>
            <person name="Hayes R."/>
            <person name="Keri Z."/>
            <person name="Labutti K."/>
            <person name="Lipzen A."/>
            <person name="Lombard V."/>
            <person name="Magnuson J."/>
            <person name="Maillard F."/>
            <person name="Morin E."/>
            <person name="Murat C."/>
            <person name="Nolan M."/>
            <person name="Ohm R."/>
            <person name="Pangilinan J."/>
            <person name="Pereira M."/>
            <person name="Perotto S."/>
            <person name="Peter M."/>
            <person name="Riley R."/>
            <person name="Sitrit Y."/>
            <person name="Stielow B."/>
            <person name="Szollosi G."/>
            <person name="Zifcakova L."/>
            <person name="Stursova M."/>
            <person name="Spatafora J.W."/>
            <person name="Tedersoo L."/>
            <person name="Vaario L.-M."/>
            <person name="Yamada A."/>
            <person name="Yan M."/>
            <person name="Wang P."/>
            <person name="Xu J."/>
            <person name="Bruns T."/>
            <person name="Baldrian P."/>
            <person name="Vilgalys R."/>
            <person name="Henrissat B."/>
            <person name="Grigoriev I.V."/>
            <person name="Hibbett D."/>
            <person name="Nagy L.G."/>
            <person name="Martin F.M."/>
        </authorList>
    </citation>
    <scope>NUCLEOTIDE SEQUENCE</scope>
    <source>
        <strain evidence="2">UH-Tt-Lm1</strain>
    </source>
</reference>
<keyword evidence="3" id="KW-1185">Reference proteome</keyword>
<feature type="region of interest" description="Disordered" evidence="1">
    <location>
        <begin position="1"/>
        <end position="26"/>
    </location>
</feature>
<evidence type="ECO:0000313" key="3">
    <source>
        <dbReference type="Proteomes" id="UP000736335"/>
    </source>
</evidence>
<gene>
    <name evidence="2" type="ORF">BJ322DRAFT_1023545</name>
</gene>
<sequence>MHGRTRTRGVEVDGPRNSRTAGDNTKTDRFYTSWKAPTPCSYASPILFVWPSYRTLEETKRHDVVLGARGLFLRDWVEWEESASVYKTTPLKLSYSTRKTVAAYNGQSSVETERRQLGYPPCVRPLNQPWPLATTRWRTCWYNLYQSSDQSHKHPRQRVDQAAKSNDPLHPTRRKRVTKAARKLLQREERCIRPDRKGADLRSYLRNWVVHTSWYTCCEECNLLMVQVKNSIVFSTVVLLNENRNHRGRTNRSIFTGIGATDDHVQQCVRGAGPCGTEDMLKFSHSVESKNALLAASWLSRGVSWDLSIKMVRRVGIEDGRRDESYVEVIPGATFLQVTSLHKDIIAVELSRKEKVVARFAKFRTCISARRELEESTTAG</sequence>
<dbReference type="EMBL" id="WIUZ02000015">
    <property type="protein sequence ID" value="KAF9780827.1"/>
    <property type="molecule type" value="Genomic_DNA"/>
</dbReference>
<accession>A0A9P6HA00</accession>
<dbReference type="Proteomes" id="UP000736335">
    <property type="component" value="Unassembled WGS sequence"/>
</dbReference>
<proteinExistence type="predicted"/>
<evidence type="ECO:0000256" key="1">
    <source>
        <dbReference type="SAM" id="MobiDB-lite"/>
    </source>
</evidence>
<organism evidence="2 3">
    <name type="scientific">Thelephora terrestris</name>
    <dbReference type="NCBI Taxonomy" id="56493"/>
    <lineage>
        <taxon>Eukaryota</taxon>
        <taxon>Fungi</taxon>
        <taxon>Dikarya</taxon>
        <taxon>Basidiomycota</taxon>
        <taxon>Agaricomycotina</taxon>
        <taxon>Agaricomycetes</taxon>
        <taxon>Thelephorales</taxon>
        <taxon>Thelephoraceae</taxon>
        <taxon>Thelephora</taxon>
    </lineage>
</organism>
<dbReference type="AlphaFoldDB" id="A0A9P6HA00"/>
<comment type="caution">
    <text evidence="2">The sequence shown here is derived from an EMBL/GenBank/DDBJ whole genome shotgun (WGS) entry which is preliminary data.</text>
</comment>